<keyword evidence="6 13" id="KW-0441">Lipid A biosynthesis</keyword>
<evidence type="ECO:0000256" key="11">
    <source>
        <dbReference type="ARBA" id="ARBA00023098"/>
    </source>
</evidence>
<dbReference type="GO" id="GO:0005886">
    <property type="term" value="C:plasma membrane"/>
    <property type="evidence" value="ECO:0007669"/>
    <property type="project" value="TreeGrafter"/>
</dbReference>
<comment type="pathway">
    <text evidence="2 13">Glycolipid biosynthesis; lipid IV(A) biosynthesis; lipid IV(A) from (3R)-3-hydroxytetradecanoyl-[acyl-carrier-protein] and UDP-N-acetyl-alpha-D-glucosamine: step 6/6.</text>
</comment>
<dbReference type="EMBL" id="FNXY01000003">
    <property type="protein sequence ID" value="SEI74757.1"/>
    <property type="molecule type" value="Genomic_DNA"/>
</dbReference>
<gene>
    <name evidence="13" type="primary">lpxK</name>
    <name evidence="15" type="ORF">SAMN04487995_2002</name>
</gene>
<evidence type="ECO:0000256" key="10">
    <source>
        <dbReference type="ARBA" id="ARBA00022840"/>
    </source>
</evidence>
<evidence type="ECO:0000256" key="6">
    <source>
        <dbReference type="ARBA" id="ARBA00022556"/>
    </source>
</evidence>
<evidence type="ECO:0000256" key="9">
    <source>
        <dbReference type="ARBA" id="ARBA00022777"/>
    </source>
</evidence>
<dbReference type="STRING" id="408657.SAMN04487995_2002"/>
<dbReference type="AlphaFoldDB" id="A0A1H6TCD8"/>
<evidence type="ECO:0000256" key="3">
    <source>
        <dbReference type="ARBA" id="ARBA00012071"/>
    </source>
</evidence>
<dbReference type="EC" id="2.7.1.130" evidence="3 13"/>
<dbReference type="Pfam" id="PF02606">
    <property type="entry name" value="LpxK"/>
    <property type="match status" value="1"/>
</dbReference>
<dbReference type="PANTHER" id="PTHR42724:SF1">
    <property type="entry name" value="TETRAACYLDISACCHARIDE 4'-KINASE, MITOCHONDRIAL-RELATED"/>
    <property type="match status" value="1"/>
</dbReference>
<name>A0A1H6TCD8_9BACT</name>
<evidence type="ECO:0000256" key="2">
    <source>
        <dbReference type="ARBA" id="ARBA00004870"/>
    </source>
</evidence>
<keyword evidence="8 13" id="KW-0547">Nucleotide-binding</keyword>
<organism evidence="15 16">
    <name type="scientific">Dyadobacter koreensis</name>
    <dbReference type="NCBI Taxonomy" id="408657"/>
    <lineage>
        <taxon>Bacteria</taxon>
        <taxon>Pseudomonadati</taxon>
        <taxon>Bacteroidota</taxon>
        <taxon>Cytophagia</taxon>
        <taxon>Cytophagales</taxon>
        <taxon>Spirosomataceae</taxon>
        <taxon>Dyadobacter</taxon>
    </lineage>
</organism>
<dbReference type="GO" id="GO:0009244">
    <property type="term" value="P:lipopolysaccharide core region biosynthetic process"/>
    <property type="evidence" value="ECO:0007669"/>
    <property type="project" value="TreeGrafter"/>
</dbReference>
<keyword evidence="11 13" id="KW-0443">Lipid metabolism</keyword>
<dbReference type="RefSeq" id="WP_090335018.1">
    <property type="nucleotide sequence ID" value="NZ_FNXY01000003.1"/>
</dbReference>
<evidence type="ECO:0000313" key="15">
    <source>
        <dbReference type="EMBL" id="SEI74757.1"/>
    </source>
</evidence>
<evidence type="ECO:0000256" key="12">
    <source>
        <dbReference type="ARBA" id="ARBA00029757"/>
    </source>
</evidence>
<dbReference type="GO" id="GO:0005524">
    <property type="term" value="F:ATP binding"/>
    <property type="evidence" value="ECO:0007669"/>
    <property type="project" value="UniProtKB-UniRule"/>
</dbReference>
<keyword evidence="9 13" id="KW-0418">Kinase</keyword>
<accession>A0A1H6TCD8</accession>
<protein>
    <recommendedName>
        <fullName evidence="4 13">Tetraacyldisaccharide 4'-kinase</fullName>
        <ecNumber evidence="3 13">2.7.1.130</ecNumber>
    </recommendedName>
    <alternativeName>
        <fullName evidence="12 13">Lipid A 4'-kinase</fullName>
    </alternativeName>
</protein>
<dbReference type="PANTHER" id="PTHR42724">
    <property type="entry name" value="TETRAACYLDISACCHARIDE 4'-KINASE"/>
    <property type="match status" value="1"/>
</dbReference>
<keyword evidence="16" id="KW-1185">Reference proteome</keyword>
<dbReference type="GO" id="GO:0009245">
    <property type="term" value="P:lipid A biosynthetic process"/>
    <property type="evidence" value="ECO:0007669"/>
    <property type="project" value="UniProtKB-UniRule"/>
</dbReference>
<proteinExistence type="inferred from homology"/>
<evidence type="ECO:0000256" key="7">
    <source>
        <dbReference type="ARBA" id="ARBA00022679"/>
    </source>
</evidence>
<dbReference type="HAMAP" id="MF_00409">
    <property type="entry name" value="LpxK"/>
    <property type="match status" value="1"/>
</dbReference>
<feature type="transmembrane region" description="Helical" evidence="14">
    <location>
        <begin position="6"/>
        <end position="28"/>
    </location>
</feature>
<comment type="catalytic activity">
    <reaction evidence="13">
        <text>a lipid A disaccharide + ATP = a lipid IVA + ADP + H(+)</text>
        <dbReference type="Rhea" id="RHEA:67840"/>
        <dbReference type="ChEBI" id="CHEBI:15378"/>
        <dbReference type="ChEBI" id="CHEBI:30616"/>
        <dbReference type="ChEBI" id="CHEBI:176343"/>
        <dbReference type="ChEBI" id="CHEBI:176425"/>
        <dbReference type="ChEBI" id="CHEBI:456216"/>
        <dbReference type="EC" id="2.7.1.130"/>
    </reaction>
</comment>
<sequence>MAEHNWIKLILTPFSWVYGLITLLRNFLYAQGFLSTQKAPQFTISVGNLTVGGTGKTPVVEYLTKLLSRKYKVAILSRGYGRKTKGLVFADASSSASDIGDEPLQYFSKFGKNIVVAVSEKRINGALAINEISPERDLLLLDDAYQHRAIQRQINILLNDFNRPFYKDLPFPAGRLRETRRGANRADAIIVTKAPKELPELNKEEIRKAIRTYCRKTAPIFFTTIRYSAPVGYDWSHVLLKNVIIVAGIANPLPFTVYLRTQYHVIDEIIFPDHHNYTIADLEHLIKYIKNDTFVVTTEKDMVKLKPLAVLSGVADRFAYLPMEMDFGADSEAFDQWILKNTP</sequence>
<evidence type="ECO:0000256" key="8">
    <source>
        <dbReference type="ARBA" id="ARBA00022741"/>
    </source>
</evidence>
<evidence type="ECO:0000256" key="4">
    <source>
        <dbReference type="ARBA" id="ARBA00016436"/>
    </source>
</evidence>
<evidence type="ECO:0000256" key="14">
    <source>
        <dbReference type="SAM" id="Phobius"/>
    </source>
</evidence>
<reference evidence="15 16" key="1">
    <citation type="submission" date="2016-10" db="EMBL/GenBank/DDBJ databases">
        <authorList>
            <person name="de Groot N.N."/>
        </authorList>
    </citation>
    <scope>NUCLEOTIDE SEQUENCE [LARGE SCALE GENOMIC DNA]</scope>
    <source>
        <strain evidence="15 16">DSM 19938</strain>
    </source>
</reference>
<keyword evidence="14" id="KW-1133">Transmembrane helix</keyword>
<dbReference type="NCBIfam" id="TIGR00682">
    <property type="entry name" value="lpxK"/>
    <property type="match status" value="1"/>
</dbReference>
<comment type="function">
    <text evidence="1 13">Transfers the gamma-phosphate of ATP to the 4'-position of a tetraacyldisaccharide 1-phosphate intermediate (termed DS-1-P) to form tetraacyldisaccharide 1,4'-bis-phosphate (lipid IVA).</text>
</comment>
<dbReference type="InterPro" id="IPR003758">
    <property type="entry name" value="LpxK"/>
</dbReference>
<dbReference type="Proteomes" id="UP000199532">
    <property type="component" value="Unassembled WGS sequence"/>
</dbReference>
<evidence type="ECO:0000256" key="13">
    <source>
        <dbReference type="HAMAP-Rule" id="MF_00409"/>
    </source>
</evidence>
<dbReference type="InterPro" id="IPR027417">
    <property type="entry name" value="P-loop_NTPase"/>
</dbReference>
<dbReference type="UniPathway" id="UPA00359">
    <property type="reaction ID" value="UER00482"/>
</dbReference>
<keyword evidence="5 13" id="KW-0444">Lipid biosynthesis</keyword>
<keyword evidence="10 13" id="KW-0067">ATP-binding</keyword>
<keyword evidence="14" id="KW-0812">Transmembrane</keyword>
<keyword evidence="7 13" id="KW-0808">Transferase</keyword>
<feature type="binding site" evidence="13">
    <location>
        <begin position="50"/>
        <end position="57"/>
    </location>
    <ligand>
        <name>ATP</name>
        <dbReference type="ChEBI" id="CHEBI:30616"/>
    </ligand>
</feature>
<evidence type="ECO:0000256" key="5">
    <source>
        <dbReference type="ARBA" id="ARBA00022516"/>
    </source>
</evidence>
<comment type="similarity">
    <text evidence="13">Belongs to the LpxK family.</text>
</comment>
<keyword evidence="14" id="KW-0472">Membrane</keyword>
<dbReference type="SUPFAM" id="SSF52540">
    <property type="entry name" value="P-loop containing nucleoside triphosphate hydrolases"/>
    <property type="match status" value="1"/>
</dbReference>
<dbReference type="OrthoDB" id="9766423at2"/>
<evidence type="ECO:0000256" key="1">
    <source>
        <dbReference type="ARBA" id="ARBA00002274"/>
    </source>
</evidence>
<dbReference type="GO" id="GO:0009029">
    <property type="term" value="F:lipid-A 4'-kinase activity"/>
    <property type="evidence" value="ECO:0007669"/>
    <property type="project" value="UniProtKB-UniRule"/>
</dbReference>
<evidence type="ECO:0000313" key="16">
    <source>
        <dbReference type="Proteomes" id="UP000199532"/>
    </source>
</evidence>